<gene>
    <name evidence="1" type="ORF">HHI36_022557</name>
</gene>
<evidence type="ECO:0000313" key="2">
    <source>
        <dbReference type="Proteomes" id="UP001516400"/>
    </source>
</evidence>
<name>A0ABD2N0E3_9CUCU</name>
<evidence type="ECO:0000313" key="1">
    <source>
        <dbReference type="EMBL" id="KAL3272095.1"/>
    </source>
</evidence>
<proteinExistence type="predicted"/>
<organism evidence="1 2">
    <name type="scientific">Cryptolaemus montrouzieri</name>
    <dbReference type="NCBI Taxonomy" id="559131"/>
    <lineage>
        <taxon>Eukaryota</taxon>
        <taxon>Metazoa</taxon>
        <taxon>Ecdysozoa</taxon>
        <taxon>Arthropoda</taxon>
        <taxon>Hexapoda</taxon>
        <taxon>Insecta</taxon>
        <taxon>Pterygota</taxon>
        <taxon>Neoptera</taxon>
        <taxon>Endopterygota</taxon>
        <taxon>Coleoptera</taxon>
        <taxon>Polyphaga</taxon>
        <taxon>Cucujiformia</taxon>
        <taxon>Coccinelloidea</taxon>
        <taxon>Coccinellidae</taxon>
        <taxon>Scymninae</taxon>
        <taxon>Scymnini</taxon>
        <taxon>Cryptolaemus</taxon>
    </lineage>
</organism>
<reference evidence="1 2" key="1">
    <citation type="journal article" date="2021" name="BMC Biol.">
        <title>Horizontally acquired antibacterial genes associated with adaptive radiation of ladybird beetles.</title>
        <authorList>
            <person name="Li H.S."/>
            <person name="Tang X.F."/>
            <person name="Huang Y.H."/>
            <person name="Xu Z.Y."/>
            <person name="Chen M.L."/>
            <person name="Du X.Y."/>
            <person name="Qiu B.Y."/>
            <person name="Chen P.T."/>
            <person name="Zhang W."/>
            <person name="Slipinski A."/>
            <person name="Escalona H.E."/>
            <person name="Waterhouse R.M."/>
            <person name="Zwick A."/>
            <person name="Pang H."/>
        </authorList>
    </citation>
    <scope>NUCLEOTIDE SEQUENCE [LARGE SCALE GENOMIC DNA]</scope>
    <source>
        <strain evidence="1">SYSU2018</strain>
    </source>
</reference>
<dbReference type="AlphaFoldDB" id="A0ABD2N0E3"/>
<dbReference type="EMBL" id="JABFTP020000042">
    <property type="protein sequence ID" value="KAL3272095.1"/>
    <property type="molecule type" value="Genomic_DNA"/>
</dbReference>
<dbReference type="Proteomes" id="UP001516400">
    <property type="component" value="Unassembled WGS sequence"/>
</dbReference>
<keyword evidence="2" id="KW-1185">Reference proteome</keyword>
<accession>A0ABD2N0E3</accession>
<comment type="caution">
    <text evidence="1">The sequence shown here is derived from an EMBL/GenBank/DDBJ whole genome shotgun (WGS) entry which is preliminary data.</text>
</comment>
<sequence length="354" mass="41808">MTQQAIFEYLLQNNSFSSSNKDLIYPSLIPEAAEGVSEKIAGIFYDSLKVKSIASSHRRTNLLKFLQNLISVNNEHHFLSDKNYSCALNHLKSNYEKKDEFIEQLKKCEDEVKCRRLKLYEKIVDTQKKKYIRQKEINAQKVNKLRDKKLWENLNNLGFTCNIIQNRSLVYEPNESNIRKIFQTEQPETDDDLESKTVLQTTNISPEYRLKQIKFGYAVMNVGSDGEIEESLHVVLDNLSSYEELHSYEKDFLKYIFKNLGKYRFLQKDFCDNFFFILENDVMEMCTRLIELEENNQIQSFFHDIKQEDGFSHLKTICGRNPHLSAKIKNVFYVLYCYSFCNVNILNLLKLFEE</sequence>
<protein>
    <submittedName>
        <fullName evidence="1">Uncharacterized protein</fullName>
    </submittedName>
</protein>